<dbReference type="GO" id="GO:0016491">
    <property type="term" value="F:oxidoreductase activity"/>
    <property type="evidence" value="ECO:0007669"/>
    <property type="project" value="InterPro"/>
</dbReference>
<dbReference type="Proteomes" id="UP000502415">
    <property type="component" value="Chromosome"/>
</dbReference>
<dbReference type="PANTHER" id="PTHR30543">
    <property type="entry name" value="CHROMATE REDUCTASE"/>
    <property type="match status" value="1"/>
</dbReference>
<accession>A0A7Z2VYF0</accession>
<dbReference type="InterPro" id="IPR005025">
    <property type="entry name" value="FMN_Rdtase-like_dom"/>
</dbReference>
<organism evidence="2 3">
    <name type="scientific">Massilia forsythiae</name>
    <dbReference type="NCBI Taxonomy" id="2728020"/>
    <lineage>
        <taxon>Bacteria</taxon>
        <taxon>Pseudomonadati</taxon>
        <taxon>Pseudomonadota</taxon>
        <taxon>Betaproteobacteria</taxon>
        <taxon>Burkholderiales</taxon>
        <taxon>Oxalobacteraceae</taxon>
        <taxon>Telluria group</taxon>
        <taxon>Massilia</taxon>
    </lineage>
</organism>
<evidence type="ECO:0000313" key="2">
    <source>
        <dbReference type="EMBL" id="QJE01365.1"/>
    </source>
</evidence>
<dbReference type="EMBL" id="CP051685">
    <property type="protein sequence ID" value="QJE01365.1"/>
    <property type="molecule type" value="Genomic_DNA"/>
</dbReference>
<dbReference type="GO" id="GO:0010181">
    <property type="term" value="F:FMN binding"/>
    <property type="evidence" value="ECO:0007669"/>
    <property type="project" value="TreeGrafter"/>
</dbReference>
<reference evidence="2 3" key="1">
    <citation type="submission" date="2020-04" db="EMBL/GenBank/DDBJ databases">
        <title>Genome sequencing of novel species.</title>
        <authorList>
            <person name="Heo J."/>
            <person name="Kim S.-J."/>
            <person name="Kim J.-S."/>
            <person name="Hong S.-B."/>
            <person name="Kwon S.-W."/>
        </authorList>
    </citation>
    <scope>NUCLEOTIDE SEQUENCE [LARGE SCALE GENOMIC DNA]</scope>
    <source>
        <strain evidence="2 3">GN2-R2</strain>
    </source>
</reference>
<gene>
    <name evidence="2" type="ORF">HH212_16080</name>
</gene>
<name>A0A7Z2VYF0_9BURK</name>
<dbReference type="InterPro" id="IPR050712">
    <property type="entry name" value="NAD(P)H-dep_reductase"/>
</dbReference>
<dbReference type="Gene3D" id="3.40.50.360">
    <property type="match status" value="1"/>
</dbReference>
<feature type="domain" description="NADPH-dependent FMN reductase-like" evidence="1">
    <location>
        <begin position="5"/>
        <end position="148"/>
    </location>
</feature>
<evidence type="ECO:0000313" key="3">
    <source>
        <dbReference type="Proteomes" id="UP000502415"/>
    </source>
</evidence>
<dbReference type="GO" id="GO:0005829">
    <property type="term" value="C:cytosol"/>
    <property type="evidence" value="ECO:0007669"/>
    <property type="project" value="TreeGrafter"/>
</dbReference>
<dbReference type="Pfam" id="PF03358">
    <property type="entry name" value="FMN_red"/>
    <property type="match status" value="1"/>
</dbReference>
<dbReference type="SUPFAM" id="SSF52218">
    <property type="entry name" value="Flavoproteins"/>
    <property type="match status" value="1"/>
</dbReference>
<protein>
    <submittedName>
        <fullName evidence="2">NAD(P)H-dependent oxidoreductase</fullName>
    </submittedName>
</protein>
<proteinExistence type="predicted"/>
<dbReference type="InterPro" id="IPR029039">
    <property type="entry name" value="Flavoprotein-like_sf"/>
</dbReference>
<dbReference type="KEGG" id="mfy:HH212_16080"/>
<evidence type="ECO:0000259" key="1">
    <source>
        <dbReference type="Pfam" id="PF03358"/>
    </source>
</evidence>
<dbReference type="PANTHER" id="PTHR30543:SF21">
    <property type="entry name" value="NAD(P)H-DEPENDENT FMN REDUCTASE LOT6"/>
    <property type="match status" value="1"/>
</dbReference>
<sequence>MATRKIAVLVGSLRKDSFTRRLAKNLMLLAPPTLELEIVDISQLPMYNQDDETDTPPPTWTEFRGRIHDADGILFCTPEYNRSLPAVLKNAIDVGSRPYGQAAWSGKPCAVVSNSPGALGGFGANHAVRQCLVFLNMPCMQAPEAYIGGIATKLDGDRLTDDGLRAFLQQFMECFATWVERHAD</sequence>
<dbReference type="AlphaFoldDB" id="A0A7Z2VYF0"/>
<dbReference type="RefSeq" id="WP_170203392.1">
    <property type="nucleotide sequence ID" value="NZ_CP051685.1"/>
</dbReference>
<keyword evidence="3" id="KW-1185">Reference proteome</keyword>